<evidence type="ECO:0000313" key="3">
    <source>
        <dbReference type="EMBL" id="NEL56522.1"/>
    </source>
</evidence>
<dbReference type="GO" id="GO:0005829">
    <property type="term" value="C:cytosol"/>
    <property type="evidence" value="ECO:0007669"/>
    <property type="project" value="TreeGrafter"/>
</dbReference>
<dbReference type="PANTHER" id="PTHR43015:SF1">
    <property type="entry name" value="D-RIBITOL-5-PHOSPHATE CYTIDYLYLTRANSFERASE"/>
    <property type="match status" value="1"/>
</dbReference>
<dbReference type="InterPro" id="IPR029044">
    <property type="entry name" value="Nucleotide-diphossugar_trans"/>
</dbReference>
<protein>
    <submittedName>
        <fullName evidence="3">NTP transferase domain-containing protein</fullName>
    </submittedName>
</protein>
<accession>A0A7K3WJM8</accession>
<comment type="caution">
    <text evidence="3">The sequence shown here is derived from an EMBL/GenBank/DDBJ whole genome shotgun (WGS) entry which is preliminary data.</text>
</comment>
<proteinExistence type="predicted"/>
<evidence type="ECO:0000313" key="4">
    <source>
        <dbReference type="Proteomes" id="UP000470470"/>
    </source>
</evidence>
<dbReference type="InterPro" id="IPR034683">
    <property type="entry name" value="IspD/TarI"/>
</dbReference>
<evidence type="ECO:0000256" key="2">
    <source>
        <dbReference type="ARBA" id="ARBA00022695"/>
    </source>
</evidence>
<sequence length="243" mass="25480">MSGSPAPRRAALVLLAAGSGTRTGHRTNKVFLSLAGRRVFVWSLDATRDLAEIGPVVLVVREDEQDAAHEVLAQEAPGREVRVVVGGASRHSSEWRALQALRPDIERGEVDVVVVHDAARPLSGPALFRSVVAAARRHGGAVPGRLQPALLHRDGLTRRAGDAVAVQTPQAFAAAPLLAAYTAAAGQDFDGSDTAACVERFAAGVVIHHVPGTPTNIKITFAEDVVLAEALLARSSPDLERSG</sequence>
<dbReference type="AlphaFoldDB" id="A0A7K3WJM8"/>
<organism evidence="3 4">
    <name type="scientific">Goekera deserti</name>
    <dbReference type="NCBI Taxonomy" id="2497753"/>
    <lineage>
        <taxon>Bacteria</taxon>
        <taxon>Bacillati</taxon>
        <taxon>Actinomycetota</taxon>
        <taxon>Actinomycetes</taxon>
        <taxon>Geodermatophilales</taxon>
        <taxon>Geodermatophilaceae</taxon>
        <taxon>Goekera</taxon>
    </lineage>
</organism>
<keyword evidence="4" id="KW-1185">Reference proteome</keyword>
<dbReference type="InterPro" id="IPR018294">
    <property type="entry name" value="ISPD_synthase_CS"/>
</dbReference>
<dbReference type="SUPFAM" id="SSF53448">
    <property type="entry name" value="Nucleotide-diphospho-sugar transferases"/>
    <property type="match status" value="1"/>
</dbReference>
<dbReference type="GO" id="GO:0008299">
    <property type="term" value="P:isoprenoid biosynthetic process"/>
    <property type="evidence" value="ECO:0007669"/>
    <property type="project" value="InterPro"/>
</dbReference>
<dbReference type="Pfam" id="PF01128">
    <property type="entry name" value="IspD"/>
    <property type="match status" value="1"/>
</dbReference>
<dbReference type="PANTHER" id="PTHR43015">
    <property type="entry name" value="D-RIBITOL-5-PHOSPHATE CYTIDYLYLTRANSFERASE"/>
    <property type="match status" value="1"/>
</dbReference>
<gene>
    <name evidence="3" type="ORF">G1H19_21370</name>
</gene>
<keyword evidence="1 3" id="KW-0808">Transferase</keyword>
<dbReference type="PROSITE" id="PS01295">
    <property type="entry name" value="ISPD"/>
    <property type="match status" value="1"/>
</dbReference>
<name>A0A7K3WJM8_9ACTN</name>
<dbReference type="EMBL" id="JAAGWK010000036">
    <property type="protein sequence ID" value="NEL56522.1"/>
    <property type="molecule type" value="Genomic_DNA"/>
</dbReference>
<dbReference type="GO" id="GO:0070567">
    <property type="term" value="F:cytidylyltransferase activity"/>
    <property type="evidence" value="ECO:0007669"/>
    <property type="project" value="InterPro"/>
</dbReference>
<evidence type="ECO:0000256" key="1">
    <source>
        <dbReference type="ARBA" id="ARBA00022679"/>
    </source>
</evidence>
<reference evidence="3 4" key="1">
    <citation type="submission" date="2020-02" db="EMBL/GenBank/DDBJ databases">
        <title>The whole genome sequence of CPCC 205119.</title>
        <authorList>
            <person name="Jiang Z."/>
        </authorList>
    </citation>
    <scope>NUCLEOTIDE SEQUENCE [LARGE SCALE GENOMIC DNA]</scope>
    <source>
        <strain evidence="3 4">CPCC 205119</strain>
    </source>
</reference>
<dbReference type="Proteomes" id="UP000470470">
    <property type="component" value="Unassembled WGS sequence"/>
</dbReference>
<dbReference type="Gene3D" id="3.90.550.10">
    <property type="entry name" value="Spore Coat Polysaccharide Biosynthesis Protein SpsA, Chain A"/>
    <property type="match status" value="1"/>
</dbReference>
<dbReference type="RefSeq" id="WP_162392996.1">
    <property type="nucleotide sequence ID" value="NZ_JAABOZ010000003.1"/>
</dbReference>
<keyword evidence="2" id="KW-0548">Nucleotidyltransferase</keyword>